<dbReference type="Proteomes" id="UP000515124">
    <property type="component" value="Unplaced"/>
</dbReference>
<dbReference type="Gene3D" id="2.10.25.10">
    <property type="entry name" value="Laminin"/>
    <property type="match status" value="1"/>
</dbReference>
<dbReference type="GO" id="GO:0005886">
    <property type="term" value="C:plasma membrane"/>
    <property type="evidence" value="ECO:0007669"/>
    <property type="project" value="TreeGrafter"/>
</dbReference>
<dbReference type="GO" id="GO:0007166">
    <property type="term" value="P:cell surface receptor signaling pathway"/>
    <property type="evidence" value="ECO:0007669"/>
    <property type="project" value="InterPro"/>
</dbReference>
<feature type="chain" id="PRO_5027917464" evidence="15">
    <location>
        <begin position="19"/>
        <end position="714"/>
    </location>
</feature>
<dbReference type="SUPFAM" id="SSF56112">
    <property type="entry name" value="Protein kinase-like (PK-like)"/>
    <property type="match status" value="1"/>
</dbReference>
<keyword evidence="12" id="KW-0325">Glycoprotein</keyword>
<evidence type="ECO:0000256" key="9">
    <source>
        <dbReference type="ARBA" id="ARBA00022989"/>
    </source>
</evidence>
<evidence type="ECO:0000256" key="8">
    <source>
        <dbReference type="ARBA" id="ARBA00022840"/>
    </source>
</evidence>
<dbReference type="GO" id="GO:0004674">
    <property type="term" value="F:protein serine/threonine kinase activity"/>
    <property type="evidence" value="ECO:0007669"/>
    <property type="project" value="UniProtKB-KW"/>
</dbReference>
<sequence length="714" mass="79034">MDVVQITLFLWYMTAVASEAPLGKPNCSSQCGSVTQIPYPFGIEAGCYLDDWFQIICDNSASPPKAFLNVTRLEVLEISVEGTLKVASPITFSNCSNKPAGRQTANLEGSPFLFSRKNKFTSMSCGGIALMTSLHGSTIGGCLSICDSYSTSVLQTKSCSGMNCCQTTLPSCLSSFNTSFGAVLNADGQKACKYAFLVDNDWFTSNSTNISAIGEMDYVPVVLEWYVVNYTKFDIYGTNNWRDDNSTDCSSGQCFCSKGYHGNPYLLHGCQDINECEDPDHPNRCGSSICINYPGKFFCQLPDQRSSRANLAIIVPSSVLGLLFLMIGSWWSHKGIKKRKNIKRKEKFFKQNGGLMLEQQLSSGELNVEKVKLFNCKELEKATDHFNADRVIGQGGQGTVYKGMLADGRIVAVKKSKIVEGGQVGQFINEIVILSQICHRNVVKLLGCCLETEVPLLVYEFILNGTLFEYIHHKNEDFPLTWEMRLRISIEVAGALSYLHSAAAFPIYHRDVKSSNILLDEKYRAKVADFGTSRSISIDQTHLTTLVRGTFGYLDPEYFQSCQFTEKSDVYSFGVVLAELLTGQKPVSFMRPQESRSLASYFLMSMEENSLFDIVDAQVMKDGEKDQIVAVANLAKACLNLNGRNRPTMKEVAVELEGIQLSIKASDVQQNFAEVEYDRSQITDPWYIASLSSTGSCMDSGTSCSLDVQPPMSF</sequence>
<comment type="subcellular location">
    <subcellularLocation>
        <location evidence="1">Membrane</location>
        <topology evidence="1">Single-pass type I membrane protein</topology>
    </subcellularLocation>
</comment>
<keyword evidence="11" id="KW-1015">Disulfide bond</keyword>
<comment type="catalytic activity">
    <reaction evidence="13">
        <text>L-seryl-[protein] + ATP = O-phospho-L-seryl-[protein] + ADP + H(+)</text>
        <dbReference type="Rhea" id="RHEA:17989"/>
        <dbReference type="Rhea" id="RHEA-COMP:9863"/>
        <dbReference type="Rhea" id="RHEA-COMP:11604"/>
        <dbReference type="ChEBI" id="CHEBI:15378"/>
        <dbReference type="ChEBI" id="CHEBI:29999"/>
        <dbReference type="ChEBI" id="CHEBI:30616"/>
        <dbReference type="ChEBI" id="CHEBI:83421"/>
        <dbReference type="ChEBI" id="CHEBI:456216"/>
    </reaction>
</comment>
<evidence type="ECO:0000259" key="16">
    <source>
        <dbReference type="PROSITE" id="PS50011"/>
    </source>
</evidence>
<evidence type="ECO:0000256" key="5">
    <source>
        <dbReference type="ARBA" id="ARBA00022729"/>
    </source>
</evidence>
<dbReference type="KEGG" id="pavi:110746053"/>
<feature type="domain" description="Protein kinase" evidence="16">
    <location>
        <begin position="386"/>
        <end position="663"/>
    </location>
</feature>
<keyword evidence="2" id="KW-0723">Serine/threonine-protein kinase</keyword>
<dbReference type="InterPro" id="IPR045274">
    <property type="entry name" value="WAK-like"/>
</dbReference>
<dbReference type="PROSITE" id="PS00108">
    <property type="entry name" value="PROTEIN_KINASE_ST"/>
    <property type="match status" value="1"/>
</dbReference>
<evidence type="ECO:0000256" key="2">
    <source>
        <dbReference type="ARBA" id="ARBA00022527"/>
    </source>
</evidence>
<dbReference type="SMART" id="SM00220">
    <property type="entry name" value="S_TKc"/>
    <property type="match status" value="1"/>
</dbReference>
<dbReference type="Pfam" id="PF00069">
    <property type="entry name" value="Pkinase"/>
    <property type="match status" value="1"/>
</dbReference>
<evidence type="ECO:0000256" key="3">
    <source>
        <dbReference type="ARBA" id="ARBA00022679"/>
    </source>
</evidence>
<dbReference type="PANTHER" id="PTHR27005:SF280">
    <property type="entry name" value="WALL-ASSOCIATED RECEPTOR KINASE-LIKE 8"/>
    <property type="match status" value="1"/>
</dbReference>
<proteinExistence type="predicted"/>
<dbReference type="RefSeq" id="XP_021801941.1">
    <property type="nucleotide sequence ID" value="XM_021946249.1"/>
</dbReference>
<dbReference type="Gene3D" id="1.10.510.10">
    <property type="entry name" value="Transferase(Phosphotransferase) domain 1"/>
    <property type="match status" value="1"/>
</dbReference>
<keyword evidence="8" id="KW-0067">ATP-binding</keyword>
<protein>
    <submittedName>
        <fullName evidence="18">Wall-associated receptor kinase-like 22</fullName>
    </submittedName>
</protein>
<dbReference type="GO" id="GO:0005509">
    <property type="term" value="F:calcium ion binding"/>
    <property type="evidence" value="ECO:0007669"/>
    <property type="project" value="InterPro"/>
</dbReference>
<evidence type="ECO:0000256" key="1">
    <source>
        <dbReference type="ARBA" id="ARBA00004479"/>
    </source>
</evidence>
<name>A0A6P5RLY5_PRUAV</name>
<evidence type="ECO:0000256" key="13">
    <source>
        <dbReference type="ARBA" id="ARBA00047558"/>
    </source>
</evidence>
<dbReference type="GO" id="GO:0005524">
    <property type="term" value="F:ATP binding"/>
    <property type="evidence" value="ECO:0007669"/>
    <property type="project" value="UniProtKB-KW"/>
</dbReference>
<evidence type="ECO:0000313" key="18">
    <source>
        <dbReference type="RefSeq" id="XP_021801941.1"/>
    </source>
</evidence>
<accession>A0A6P5RLY5</accession>
<keyword evidence="17" id="KW-1185">Reference proteome</keyword>
<dbReference type="InterPro" id="IPR011009">
    <property type="entry name" value="Kinase-like_dom_sf"/>
</dbReference>
<dbReference type="AlphaFoldDB" id="A0A6P5RLY5"/>
<keyword evidence="5 15" id="KW-0732">Signal</keyword>
<dbReference type="FunFam" id="1.10.510.10:FF:000084">
    <property type="entry name" value="Wall-associated receptor kinase 2"/>
    <property type="match status" value="1"/>
</dbReference>
<evidence type="ECO:0000256" key="15">
    <source>
        <dbReference type="SAM" id="SignalP"/>
    </source>
</evidence>
<feature type="signal peptide" evidence="15">
    <location>
        <begin position="1"/>
        <end position="18"/>
    </location>
</feature>
<evidence type="ECO:0000256" key="12">
    <source>
        <dbReference type="ARBA" id="ARBA00023180"/>
    </source>
</evidence>
<dbReference type="InterPro" id="IPR000719">
    <property type="entry name" value="Prot_kinase_dom"/>
</dbReference>
<dbReference type="Gene3D" id="3.30.200.20">
    <property type="entry name" value="Phosphorylase Kinase, domain 1"/>
    <property type="match status" value="1"/>
</dbReference>
<dbReference type="InterPro" id="IPR008271">
    <property type="entry name" value="Ser/Thr_kinase_AS"/>
</dbReference>
<evidence type="ECO:0000256" key="11">
    <source>
        <dbReference type="ARBA" id="ARBA00023157"/>
    </source>
</evidence>
<dbReference type="InterPro" id="IPR013695">
    <property type="entry name" value="WAK"/>
</dbReference>
<dbReference type="PROSITE" id="PS01187">
    <property type="entry name" value="EGF_CA"/>
    <property type="match status" value="1"/>
</dbReference>
<dbReference type="PROSITE" id="PS50011">
    <property type="entry name" value="PROTEIN_KINASE_DOM"/>
    <property type="match status" value="1"/>
</dbReference>
<gene>
    <name evidence="18" type="primary">LOC110746053</name>
</gene>
<dbReference type="Pfam" id="PF08488">
    <property type="entry name" value="WAK"/>
    <property type="match status" value="1"/>
</dbReference>
<dbReference type="FunFam" id="3.30.200.20:FF:000043">
    <property type="entry name" value="Wall-associated receptor kinase 2"/>
    <property type="match status" value="1"/>
</dbReference>
<organism evidence="17 18">
    <name type="scientific">Prunus avium</name>
    <name type="common">Cherry</name>
    <name type="synonym">Cerasus avium</name>
    <dbReference type="NCBI Taxonomy" id="42229"/>
    <lineage>
        <taxon>Eukaryota</taxon>
        <taxon>Viridiplantae</taxon>
        <taxon>Streptophyta</taxon>
        <taxon>Embryophyta</taxon>
        <taxon>Tracheophyta</taxon>
        <taxon>Spermatophyta</taxon>
        <taxon>Magnoliopsida</taxon>
        <taxon>eudicotyledons</taxon>
        <taxon>Gunneridae</taxon>
        <taxon>Pentapetalae</taxon>
        <taxon>rosids</taxon>
        <taxon>fabids</taxon>
        <taxon>Rosales</taxon>
        <taxon>Rosaceae</taxon>
        <taxon>Amygdaloideae</taxon>
        <taxon>Amygdaleae</taxon>
        <taxon>Prunus</taxon>
    </lineage>
</organism>
<evidence type="ECO:0000256" key="7">
    <source>
        <dbReference type="ARBA" id="ARBA00022777"/>
    </source>
</evidence>
<dbReference type="PANTHER" id="PTHR27005">
    <property type="entry name" value="WALL-ASSOCIATED RECEPTOR KINASE-LIKE 21"/>
    <property type="match status" value="1"/>
</dbReference>
<dbReference type="InterPro" id="IPR018097">
    <property type="entry name" value="EGF_Ca-bd_CS"/>
</dbReference>
<evidence type="ECO:0000313" key="17">
    <source>
        <dbReference type="Proteomes" id="UP000515124"/>
    </source>
</evidence>
<dbReference type="CDD" id="cd14066">
    <property type="entry name" value="STKc_IRAK"/>
    <property type="match status" value="1"/>
</dbReference>
<evidence type="ECO:0000256" key="6">
    <source>
        <dbReference type="ARBA" id="ARBA00022741"/>
    </source>
</evidence>
<keyword evidence="7" id="KW-0418">Kinase</keyword>
<keyword evidence="4" id="KW-0812">Transmembrane</keyword>
<evidence type="ECO:0000256" key="10">
    <source>
        <dbReference type="ARBA" id="ARBA00023136"/>
    </source>
</evidence>
<evidence type="ECO:0000256" key="14">
    <source>
        <dbReference type="ARBA" id="ARBA00047951"/>
    </source>
</evidence>
<keyword evidence="10" id="KW-0472">Membrane</keyword>
<dbReference type="GeneID" id="110746053"/>
<keyword evidence="9" id="KW-1133">Transmembrane helix</keyword>
<keyword evidence="3" id="KW-0808">Transferase</keyword>
<keyword evidence="6" id="KW-0547">Nucleotide-binding</keyword>
<reference evidence="18" key="1">
    <citation type="submission" date="2025-08" db="UniProtKB">
        <authorList>
            <consortium name="RefSeq"/>
        </authorList>
    </citation>
    <scope>IDENTIFICATION</scope>
</reference>
<evidence type="ECO:0000256" key="4">
    <source>
        <dbReference type="ARBA" id="ARBA00022692"/>
    </source>
</evidence>
<comment type="catalytic activity">
    <reaction evidence="14">
        <text>L-threonyl-[protein] + ATP = O-phospho-L-threonyl-[protein] + ADP + H(+)</text>
        <dbReference type="Rhea" id="RHEA:46608"/>
        <dbReference type="Rhea" id="RHEA-COMP:11060"/>
        <dbReference type="Rhea" id="RHEA-COMP:11605"/>
        <dbReference type="ChEBI" id="CHEBI:15378"/>
        <dbReference type="ChEBI" id="CHEBI:30013"/>
        <dbReference type="ChEBI" id="CHEBI:30616"/>
        <dbReference type="ChEBI" id="CHEBI:61977"/>
        <dbReference type="ChEBI" id="CHEBI:456216"/>
    </reaction>
</comment>